<dbReference type="GO" id="GO:0000976">
    <property type="term" value="F:transcription cis-regulatory region binding"/>
    <property type="evidence" value="ECO:0007669"/>
    <property type="project" value="UniProtKB-ARBA"/>
</dbReference>
<dbReference type="CDD" id="cd00167">
    <property type="entry name" value="SANT"/>
    <property type="match status" value="1"/>
</dbReference>
<dbReference type="PANTHER" id="PTHR47994:SF5">
    <property type="entry name" value="F14D16.11-RELATED"/>
    <property type="match status" value="1"/>
</dbReference>
<evidence type="ECO:0000313" key="9">
    <source>
        <dbReference type="EMBL" id="KAK1273600.1"/>
    </source>
</evidence>
<sequence>MGRTPCCDDKDLKKGPWSEEEDEKLTSYINIHGHGNWRALPKLAGLNRCGKSCRLRWTNYLRPDIKRGRFNEEEENIIINAHKNLGNKWSAIAQRLPGRTDNEIKNHWNTNLRKKLLNMGIDPVTHQPRTDLNVLGLSLNQLLSNPNTIGGGGLGGLERLQADVAQLAKIQLFHSLIQALTNNAPPPLDFIGLGSLVQQNQHHHQQQQQQQQQVSDVGFSELLENELQVIVNSGNGGGSSVNGGGGDYVDNLGGYGSALSTPSLASPSSELVNNFNDHNIFPKNFNNVDIGANNDSSAISSSAFDSWGSLNIDVDSYINNPYWK</sequence>
<dbReference type="AlphaFoldDB" id="A0AAV9BAD9"/>
<dbReference type="InterPro" id="IPR009057">
    <property type="entry name" value="Homeodomain-like_sf"/>
</dbReference>
<evidence type="ECO:0000259" key="8">
    <source>
        <dbReference type="PROSITE" id="PS51294"/>
    </source>
</evidence>
<dbReference type="PROSITE" id="PS51294">
    <property type="entry name" value="HTH_MYB"/>
    <property type="match status" value="2"/>
</dbReference>
<accession>A0AAV9BAD9</accession>
<dbReference type="InterPro" id="IPR001005">
    <property type="entry name" value="SANT/Myb"/>
</dbReference>
<evidence type="ECO:0000313" key="10">
    <source>
        <dbReference type="Proteomes" id="UP001179952"/>
    </source>
</evidence>
<dbReference type="InterPro" id="IPR015495">
    <property type="entry name" value="Myb_TF_plants"/>
</dbReference>
<evidence type="ECO:0000256" key="2">
    <source>
        <dbReference type="ARBA" id="ARBA00022737"/>
    </source>
</evidence>
<dbReference type="InterPro" id="IPR017930">
    <property type="entry name" value="Myb_dom"/>
</dbReference>
<evidence type="ECO:0000256" key="6">
    <source>
        <dbReference type="ARBA" id="ARBA00023242"/>
    </source>
</evidence>
<dbReference type="EMBL" id="JAUJYN010000004">
    <property type="protein sequence ID" value="KAK1273600.1"/>
    <property type="molecule type" value="Genomic_DNA"/>
</dbReference>
<feature type="domain" description="Myb-like" evidence="7">
    <location>
        <begin position="9"/>
        <end position="61"/>
    </location>
</feature>
<dbReference type="PANTHER" id="PTHR47994">
    <property type="entry name" value="F14D16.11-RELATED"/>
    <property type="match status" value="1"/>
</dbReference>
<evidence type="ECO:0000256" key="4">
    <source>
        <dbReference type="ARBA" id="ARBA00023125"/>
    </source>
</evidence>
<keyword evidence="5" id="KW-0804">Transcription</keyword>
<dbReference type="FunFam" id="1.10.10.60:FF:000001">
    <property type="entry name" value="MYB-related transcription factor"/>
    <property type="match status" value="1"/>
</dbReference>
<evidence type="ECO:0000256" key="5">
    <source>
        <dbReference type="ARBA" id="ARBA00023163"/>
    </source>
</evidence>
<organism evidence="9 10">
    <name type="scientific">Acorus gramineus</name>
    <name type="common">Dwarf sweet flag</name>
    <dbReference type="NCBI Taxonomy" id="55184"/>
    <lineage>
        <taxon>Eukaryota</taxon>
        <taxon>Viridiplantae</taxon>
        <taxon>Streptophyta</taxon>
        <taxon>Embryophyta</taxon>
        <taxon>Tracheophyta</taxon>
        <taxon>Spermatophyta</taxon>
        <taxon>Magnoliopsida</taxon>
        <taxon>Liliopsida</taxon>
        <taxon>Acoraceae</taxon>
        <taxon>Acorus</taxon>
    </lineage>
</organism>
<keyword evidence="4" id="KW-0238">DNA-binding</keyword>
<evidence type="ECO:0000256" key="3">
    <source>
        <dbReference type="ARBA" id="ARBA00023015"/>
    </source>
</evidence>
<dbReference type="GO" id="GO:0080090">
    <property type="term" value="P:regulation of primary metabolic process"/>
    <property type="evidence" value="ECO:0007669"/>
    <property type="project" value="UniProtKB-ARBA"/>
</dbReference>
<dbReference type="GO" id="GO:0051707">
    <property type="term" value="P:response to other organism"/>
    <property type="evidence" value="ECO:0007669"/>
    <property type="project" value="UniProtKB-ARBA"/>
</dbReference>
<keyword evidence="10" id="KW-1185">Reference proteome</keyword>
<dbReference type="Gene3D" id="1.10.10.60">
    <property type="entry name" value="Homeodomain-like"/>
    <property type="match status" value="2"/>
</dbReference>
<gene>
    <name evidence="9" type="ORF">QJS04_geneDACA012153</name>
</gene>
<dbReference type="SUPFAM" id="SSF46689">
    <property type="entry name" value="Homeodomain-like"/>
    <property type="match status" value="1"/>
</dbReference>
<feature type="domain" description="HTH myb-type" evidence="8">
    <location>
        <begin position="9"/>
        <end position="61"/>
    </location>
</feature>
<keyword evidence="3" id="KW-0805">Transcription regulation</keyword>
<dbReference type="FunFam" id="1.10.10.60:FF:000394">
    <property type="entry name" value="MYB transcription factor"/>
    <property type="match status" value="1"/>
</dbReference>
<comment type="subcellular location">
    <subcellularLocation>
        <location evidence="1">Nucleus</location>
    </subcellularLocation>
</comment>
<dbReference type="PROSITE" id="PS50090">
    <property type="entry name" value="MYB_LIKE"/>
    <property type="match status" value="2"/>
</dbReference>
<evidence type="ECO:0000256" key="1">
    <source>
        <dbReference type="ARBA" id="ARBA00004123"/>
    </source>
</evidence>
<keyword evidence="6" id="KW-0539">Nucleus</keyword>
<feature type="domain" description="Myb-like" evidence="7">
    <location>
        <begin position="62"/>
        <end position="112"/>
    </location>
</feature>
<dbReference type="Proteomes" id="UP001179952">
    <property type="component" value="Unassembled WGS sequence"/>
</dbReference>
<dbReference type="Pfam" id="PF00249">
    <property type="entry name" value="Myb_DNA-binding"/>
    <property type="match status" value="2"/>
</dbReference>
<keyword evidence="2" id="KW-0677">Repeat</keyword>
<protein>
    <submittedName>
        <fullName evidence="9">Transcription factor MYB39</fullName>
    </submittedName>
</protein>
<proteinExistence type="predicted"/>
<dbReference type="GO" id="GO:0005634">
    <property type="term" value="C:nucleus"/>
    <property type="evidence" value="ECO:0007669"/>
    <property type="project" value="UniProtKB-SubCell"/>
</dbReference>
<dbReference type="SMART" id="SM00717">
    <property type="entry name" value="SANT"/>
    <property type="match status" value="2"/>
</dbReference>
<name>A0AAV9BAD9_ACOGR</name>
<feature type="domain" description="HTH myb-type" evidence="8">
    <location>
        <begin position="62"/>
        <end position="116"/>
    </location>
</feature>
<reference evidence="9" key="1">
    <citation type="journal article" date="2023" name="Nat. Commun.">
        <title>Diploid and tetraploid genomes of Acorus and the evolution of monocots.</title>
        <authorList>
            <person name="Ma L."/>
            <person name="Liu K.W."/>
            <person name="Li Z."/>
            <person name="Hsiao Y.Y."/>
            <person name="Qi Y."/>
            <person name="Fu T."/>
            <person name="Tang G.D."/>
            <person name="Zhang D."/>
            <person name="Sun W.H."/>
            <person name="Liu D.K."/>
            <person name="Li Y."/>
            <person name="Chen G.Z."/>
            <person name="Liu X.D."/>
            <person name="Liao X.Y."/>
            <person name="Jiang Y.T."/>
            <person name="Yu X."/>
            <person name="Hao Y."/>
            <person name="Huang J."/>
            <person name="Zhao X.W."/>
            <person name="Ke S."/>
            <person name="Chen Y.Y."/>
            <person name="Wu W.L."/>
            <person name="Hsu J.L."/>
            <person name="Lin Y.F."/>
            <person name="Huang M.D."/>
            <person name="Li C.Y."/>
            <person name="Huang L."/>
            <person name="Wang Z.W."/>
            <person name="Zhao X."/>
            <person name="Zhong W.Y."/>
            <person name="Peng D.H."/>
            <person name="Ahmad S."/>
            <person name="Lan S."/>
            <person name="Zhang J.S."/>
            <person name="Tsai W.C."/>
            <person name="Van de Peer Y."/>
            <person name="Liu Z.J."/>
        </authorList>
    </citation>
    <scope>NUCLEOTIDE SEQUENCE</scope>
    <source>
        <strain evidence="9">SCP</strain>
    </source>
</reference>
<reference evidence="9" key="2">
    <citation type="submission" date="2023-06" db="EMBL/GenBank/DDBJ databases">
        <authorList>
            <person name="Ma L."/>
            <person name="Liu K.-W."/>
            <person name="Li Z."/>
            <person name="Hsiao Y.-Y."/>
            <person name="Qi Y."/>
            <person name="Fu T."/>
            <person name="Tang G."/>
            <person name="Zhang D."/>
            <person name="Sun W.-H."/>
            <person name="Liu D.-K."/>
            <person name="Li Y."/>
            <person name="Chen G.-Z."/>
            <person name="Liu X.-D."/>
            <person name="Liao X.-Y."/>
            <person name="Jiang Y.-T."/>
            <person name="Yu X."/>
            <person name="Hao Y."/>
            <person name="Huang J."/>
            <person name="Zhao X.-W."/>
            <person name="Ke S."/>
            <person name="Chen Y.-Y."/>
            <person name="Wu W.-L."/>
            <person name="Hsu J.-L."/>
            <person name="Lin Y.-F."/>
            <person name="Huang M.-D."/>
            <person name="Li C.-Y."/>
            <person name="Huang L."/>
            <person name="Wang Z.-W."/>
            <person name="Zhao X."/>
            <person name="Zhong W.-Y."/>
            <person name="Peng D.-H."/>
            <person name="Ahmad S."/>
            <person name="Lan S."/>
            <person name="Zhang J.-S."/>
            <person name="Tsai W.-C."/>
            <person name="Van De Peer Y."/>
            <person name="Liu Z.-J."/>
        </authorList>
    </citation>
    <scope>NUCLEOTIDE SEQUENCE</scope>
    <source>
        <strain evidence="9">SCP</strain>
        <tissue evidence="9">Leaves</tissue>
    </source>
</reference>
<comment type="caution">
    <text evidence="9">The sequence shown here is derived from an EMBL/GenBank/DDBJ whole genome shotgun (WGS) entry which is preliminary data.</text>
</comment>
<evidence type="ECO:0000259" key="7">
    <source>
        <dbReference type="PROSITE" id="PS50090"/>
    </source>
</evidence>